<evidence type="ECO:0000256" key="4">
    <source>
        <dbReference type="ARBA" id="ARBA00034092"/>
    </source>
</evidence>
<comment type="similarity">
    <text evidence="1">Belongs to the universal ribosomal protein uL4 family.</text>
</comment>
<dbReference type="InterPro" id="IPR002136">
    <property type="entry name" value="Ribosomal_uL4"/>
</dbReference>
<comment type="function">
    <text evidence="4">Component of the large ribosomal subunit. The ribosome is a large ribonucleoprotein complex responsible for the synthesis of proteins in the cell.</text>
</comment>
<keyword evidence="11" id="KW-1185">Reference proteome</keyword>
<evidence type="ECO:0000313" key="11">
    <source>
        <dbReference type="Proteomes" id="UP000694381"/>
    </source>
</evidence>
<dbReference type="AlphaFoldDB" id="A0A8C6QIN4"/>
<dbReference type="GO" id="GO:0003735">
    <property type="term" value="F:structural constituent of ribosome"/>
    <property type="evidence" value="ECO:0007669"/>
    <property type="project" value="InterPro"/>
</dbReference>
<evidence type="ECO:0000256" key="2">
    <source>
        <dbReference type="ARBA" id="ARBA00022980"/>
    </source>
</evidence>
<evidence type="ECO:0000256" key="1">
    <source>
        <dbReference type="ARBA" id="ARBA00010528"/>
    </source>
</evidence>
<accession>A0A8C6QIN4</accession>
<dbReference type="InterPro" id="IPR023574">
    <property type="entry name" value="Ribosomal_uL4_dom_sf"/>
</dbReference>
<proteinExistence type="inferred from homology"/>
<dbReference type="SUPFAM" id="SSF52166">
    <property type="entry name" value="Ribosomal protein L4"/>
    <property type="match status" value="1"/>
</dbReference>
<dbReference type="FunFam" id="3.40.1370.10:FF:000002">
    <property type="entry name" value="60S ribosomal protein L4"/>
    <property type="match status" value="1"/>
</dbReference>
<dbReference type="GO" id="GO:0006412">
    <property type="term" value="P:translation"/>
    <property type="evidence" value="ECO:0007669"/>
    <property type="project" value="InterPro"/>
</dbReference>
<dbReference type="PANTHER" id="PTHR19431">
    <property type="entry name" value="60S RIBOSOMAL PROTEIN L4"/>
    <property type="match status" value="1"/>
</dbReference>
<dbReference type="InterPro" id="IPR045240">
    <property type="entry name" value="Ribosomal_uL4_euk/arch"/>
</dbReference>
<sequence length="373" mass="41775">VACACPLISLYSEKGESSGKNVTLPAVFKVPIRLDIVSFPYALRELAGHQTSAESWGTGRAVVRIPRVRGGGTHCSGQGAFGNRCQGGHMFAPTKTWLNTTQKRYAICSALAASALPALVMSKGHCIEEVPELPLVVEDKVEDYKKTKEAVLLLKKLKAWHDIKKVHASQRMRAGKGKKRNHCWIQCREPCVIYNEDNGIIKAFRNIPGITLLNVSKLNILKLAPDGHVGHFCIWTKSAFRKLDELYGTWCKAASLKSNYNLPMHKMMKTDLSRILKSPEIQRALRALRKIYRRVLKKNPLKTLRIMLKLNSYAKTMCRNTILHQARNHKRQVKKRSRSSKEESKAASCGKKARGEKKPAAKKSATEEKEPAA</sequence>
<evidence type="ECO:0000256" key="8">
    <source>
        <dbReference type="SAM" id="MobiDB-lite"/>
    </source>
</evidence>
<organism evidence="10 11">
    <name type="scientific">Nannospalax galili</name>
    <name type="common">Northern Israeli blind subterranean mole rat</name>
    <name type="synonym">Spalax galili</name>
    <dbReference type="NCBI Taxonomy" id="1026970"/>
    <lineage>
        <taxon>Eukaryota</taxon>
        <taxon>Metazoa</taxon>
        <taxon>Chordata</taxon>
        <taxon>Craniata</taxon>
        <taxon>Vertebrata</taxon>
        <taxon>Euteleostomi</taxon>
        <taxon>Mammalia</taxon>
        <taxon>Eutheria</taxon>
        <taxon>Euarchontoglires</taxon>
        <taxon>Glires</taxon>
        <taxon>Rodentia</taxon>
        <taxon>Myomorpha</taxon>
        <taxon>Muroidea</taxon>
        <taxon>Spalacidae</taxon>
        <taxon>Spalacinae</taxon>
        <taxon>Nannospalax</taxon>
    </lineage>
</organism>
<dbReference type="GO" id="GO:1990904">
    <property type="term" value="C:ribonucleoprotein complex"/>
    <property type="evidence" value="ECO:0007669"/>
    <property type="project" value="UniProtKB-KW"/>
</dbReference>
<dbReference type="Gene3D" id="3.40.1370.10">
    <property type="match status" value="1"/>
</dbReference>
<dbReference type="GO" id="GO:0005840">
    <property type="term" value="C:ribosome"/>
    <property type="evidence" value="ECO:0007669"/>
    <property type="project" value="UniProtKB-KW"/>
</dbReference>
<reference evidence="10" key="2">
    <citation type="submission" date="2025-09" db="UniProtKB">
        <authorList>
            <consortium name="Ensembl"/>
        </authorList>
    </citation>
    <scope>IDENTIFICATION</scope>
</reference>
<name>A0A8C6QIN4_NANGA</name>
<dbReference type="GeneTree" id="ENSGT00390000018145"/>
<dbReference type="Proteomes" id="UP000694381">
    <property type="component" value="Unassembled WGS sequence"/>
</dbReference>
<evidence type="ECO:0000256" key="5">
    <source>
        <dbReference type="ARBA" id="ARBA00035244"/>
    </source>
</evidence>
<evidence type="ECO:0000256" key="6">
    <source>
        <dbReference type="ARBA" id="ARBA00035353"/>
    </source>
</evidence>
<keyword evidence="3" id="KW-0687">Ribonucleoprotein</keyword>
<dbReference type="PROSITE" id="PS00939">
    <property type="entry name" value="RIBOSOMAL_L1E"/>
    <property type="match status" value="1"/>
</dbReference>
<dbReference type="Ensembl" id="ENSNGAT00000004605.1">
    <property type="protein sequence ID" value="ENSNGAP00000003284.1"/>
    <property type="gene ID" value="ENSNGAG00000003647.1"/>
</dbReference>
<dbReference type="OMA" id="VACACPL"/>
<evidence type="ECO:0000256" key="7">
    <source>
        <dbReference type="ARBA" id="ARBA00046721"/>
    </source>
</evidence>
<dbReference type="InterPro" id="IPR013000">
    <property type="entry name" value="Ribosomal_uL4_euk/arc_CS"/>
</dbReference>
<feature type="compositionally biased region" description="Basic and acidic residues" evidence="8">
    <location>
        <begin position="356"/>
        <end position="373"/>
    </location>
</feature>
<reference evidence="10" key="1">
    <citation type="submission" date="2025-08" db="UniProtKB">
        <authorList>
            <consortium name="Ensembl"/>
        </authorList>
    </citation>
    <scope>IDENTIFICATION</scope>
</reference>
<comment type="subunit">
    <text evidence="7">Component of the large ribosomal subunit. May bind IPO9 with low affinity. Interacts with RBM3.</text>
</comment>
<evidence type="ECO:0000256" key="3">
    <source>
        <dbReference type="ARBA" id="ARBA00023274"/>
    </source>
</evidence>
<keyword evidence="2" id="KW-0689">Ribosomal protein</keyword>
<feature type="region of interest" description="Disordered" evidence="8">
    <location>
        <begin position="321"/>
        <end position="373"/>
    </location>
</feature>
<evidence type="ECO:0000259" key="9">
    <source>
        <dbReference type="Pfam" id="PF14374"/>
    </source>
</evidence>
<feature type="domain" description="Large ribosomal subunit protein uL4 C-terminal" evidence="9">
    <location>
        <begin position="258"/>
        <end position="330"/>
    </location>
</feature>
<dbReference type="Pfam" id="PF14374">
    <property type="entry name" value="Ribos_L4_asso_C"/>
    <property type="match status" value="1"/>
</dbReference>
<protein>
    <recommendedName>
        <fullName evidence="5">Large ribosomal subunit protein uL4</fullName>
    </recommendedName>
    <alternativeName>
        <fullName evidence="6">60S ribosomal protein L4</fullName>
    </alternativeName>
</protein>
<evidence type="ECO:0000313" key="10">
    <source>
        <dbReference type="Ensembl" id="ENSNGAP00000003284.1"/>
    </source>
</evidence>
<feature type="compositionally biased region" description="Basic residues" evidence="8">
    <location>
        <begin position="326"/>
        <end position="338"/>
    </location>
</feature>
<dbReference type="InterPro" id="IPR025755">
    <property type="entry name" value="Ribos_uL4_C_dom"/>
</dbReference>
<dbReference type="Pfam" id="PF00573">
    <property type="entry name" value="Ribosomal_L4"/>
    <property type="match status" value="1"/>
</dbReference>